<sequence>MSPMGIDYARRYGMPVPNPLPNKYPPMQYYGQVKYEEWKENMRMLRKKEKSRPTLTTLIMRSYQNKHLSEGQILQPEPKQSNPIYEYEGYQDSCVLSEGPCHCGGSSSIRF</sequence>
<evidence type="ECO:0000313" key="1">
    <source>
        <dbReference type="EMBL" id="PPS11989.1"/>
    </source>
</evidence>
<gene>
    <name evidence="1" type="ORF">GOBAR_AA08651</name>
</gene>
<dbReference type="EMBL" id="KZ663529">
    <property type="protein sequence ID" value="PPS11989.1"/>
    <property type="molecule type" value="Genomic_DNA"/>
</dbReference>
<evidence type="ECO:0000313" key="2">
    <source>
        <dbReference type="Proteomes" id="UP000239757"/>
    </source>
</evidence>
<dbReference type="Proteomes" id="UP000239757">
    <property type="component" value="Unassembled WGS sequence"/>
</dbReference>
<protein>
    <submittedName>
        <fullName evidence="1">Uncharacterized protein</fullName>
    </submittedName>
</protein>
<name>A0A2P5Y8T3_GOSBA</name>
<organism evidence="1 2">
    <name type="scientific">Gossypium barbadense</name>
    <name type="common">Sea Island cotton</name>
    <name type="synonym">Hibiscus barbadensis</name>
    <dbReference type="NCBI Taxonomy" id="3634"/>
    <lineage>
        <taxon>Eukaryota</taxon>
        <taxon>Viridiplantae</taxon>
        <taxon>Streptophyta</taxon>
        <taxon>Embryophyta</taxon>
        <taxon>Tracheophyta</taxon>
        <taxon>Spermatophyta</taxon>
        <taxon>Magnoliopsida</taxon>
        <taxon>eudicotyledons</taxon>
        <taxon>Gunneridae</taxon>
        <taxon>Pentapetalae</taxon>
        <taxon>rosids</taxon>
        <taxon>malvids</taxon>
        <taxon>Malvales</taxon>
        <taxon>Malvaceae</taxon>
        <taxon>Malvoideae</taxon>
        <taxon>Gossypium</taxon>
    </lineage>
</organism>
<reference evidence="1 2" key="1">
    <citation type="submission" date="2015-01" db="EMBL/GenBank/DDBJ databases">
        <title>Genome of allotetraploid Gossypium barbadense reveals genomic plasticity and fiber elongation in cotton evolution.</title>
        <authorList>
            <person name="Chen X."/>
            <person name="Liu X."/>
            <person name="Zhao B."/>
            <person name="Zheng H."/>
            <person name="Hu Y."/>
            <person name="Lu G."/>
            <person name="Yang C."/>
            <person name="Chen J."/>
            <person name="Shan C."/>
            <person name="Zhang L."/>
            <person name="Zhou Y."/>
            <person name="Wang L."/>
            <person name="Guo W."/>
            <person name="Bai Y."/>
            <person name="Ruan J."/>
            <person name="Shangguan X."/>
            <person name="Mao Y."/>
            <person name="Jiang J."/>
            <person name="Zhu Y."/>
            <person name="Lei J."/>
            <person name="Kang H."/>
            <person name="Chen S."/>
            <person name="He X."/>
            <person name="Wang R."/>
            <person name="Wang Y."/>
            <person name="Chen J."/>
            <person name="Wang L."/>
            <person name="Yu S."/>
            <person name="Wang B."/>
            <person name="Wei J."/>
            <person name="Song S."/>
            <person name="Lu X."/>
            <person name="Gao Z."/>
            <person name="Gu W."/>
            <person name="Deng X."/>
            <person name="Ma D."/>
            <person name="Wang S."/>
            <person name="Liang W."/>
            <person name="Fang L."/>
            <person name="Cai C."/>
            <person name="Zhu X."/>
            <person name="Zhou B."/>
            <person name="Zhang Y."/>
            <person name="Chen Z."/>
            <person name="Xu S."/>
            <person name="Zhu R."/>
            <person name="Wang S."/>
            <person name="Zhang T."/>
            <person name="Zhao G."/>
        </authorList>
    </citation>
    <scope>NUCLEOTIDE SEQUENCE [LARGE SCALE GENOMIC DNA]</scope>
    <source>
        <strain evidence="2">cv. Xinhai21</strain>
        <tissue evidence="1">Leaf</tissue>
    </source>
</reference>
<accession>A0A2P5Y8T3</accession>
<proteinExistence type="predicted"/>
<dbReference type="AlphaFoldDB" id="A0A2P5Y8T3"/>